<gene>
    <name evidence="2" type="ORF">PVAP13_8KG352600</name>
</gene>
<evidence type="ECO:0000313" key="2">
    <source>
        <dbReference type="EMBL" id="KAG2563439.1"/>
    </source>
</evidence>
<feature type="region of interest" description="Disordered" evidence="1">
    <location>
        <begin position="59"/>
        <end position="104"/>
    </location>
</feature>
<feature type="region of interest" description="Disordered" evidence="1">
    <location>
        <begin position="1"/>
        <end position="40"/>
    </location>
</feature>
<feature type="compositionally biased region" description="Low complexity" evidence="1">
    <location>
        <begin position="139"/>
        <end position="159"/>
    </location>
</feature>
<accession>A0A8T0PSF6</accession>
<keyword evidence="3" id="KW-1185">Reference proteome</keyword>
<feature type="compositionally biased region" description="Basic and acidic residues" evidence="1">
    <location>
        <begin position="166"/>
        <end position="177"/>
    </location>
</feature>
<evidence type="ECO:0000256" key="1">
    <source>
        <dbReference type="SAM" id="MobiDB-lite"/>
    </source>
</evidence>
<name>A0A8T0PSF6_PANVG</name>
<feature type="region of interest" description="Disordered" evidence="1">
    <location>
        <begin position="125"/>
        <end position="184"/>
    </location>
</feature>
<dbReference type="Proteomes" id="UP000823388">
    <property type="component" value="Chromosome 8K"/>
</dbReference>
<reference evidence="2" key="1">
    <citation type="submission" date="2020-05" db="EMBL/GenBank/DDBJ databases">
        <title>WGS assembly of Panicum virgatum.</title>
        <authorList>
            <person name="Lovell J.T."/>
            <person name="Jenkins J."/>
            <person name="Shu S."/>
            <person name="Juenger T.E."/>
            <person name="Schmutz J."/>
        </authorList>
    </citation>
    <scope>NUCLEOTIDE SEQUENCE</scope>
    <source>
        <strain evidence="2">AP13</strain>
    </source>
</reference>
<dbReference type="EMBL" id="CM029051">
    <property type="protein sequence ID" value="KAG2563439.1"/>
    <property type="molecule type" value="Genomic_DNA"/>
</dbReference>
<protein>
    <submittedName>
        <fullName evidence="2">Uncharacterized protein</fullName>
    </submittedName>
</protein>
<proteinExistence type="predicted"/>
<organism evidence="2 3">
    <name type="scientific">Panicum virgatum</name>
    <name type="common">Blackwell switchgrass</name>
    <dbReference type="NCBI Taxonomy" id="38727"/>
    <lineage>
        <taxon>Eukaryota</taxon>
        <taxon>Viridiplantae</taxon>
        <taxon>Streptophyta</taxon>
        <taxon>Embryophyta</taxon>
        <taxon>Tracheophyta</taxon>
        <taxon>Spermatophyta</taxon>
        <taxon>Magnoliopsida</taxon>
        <taxon>Liliopsida</taxon>
        <taxon>Poales</taxon>
        <taxon>Poaceae</taxon>
        <taxon>PACMAD clade</taxon>
        <taxon>Panicoideae</taxon>
        <taxon>Panicodae</taxon>
        <taxon>Paniceae</taxon>
        <taxon>Panicinae</taxon>
        <taxon>Panicum</taxon>
        <taxon>Panicum sect. Hiantes</taxon>
    </lineage>
</organism>
<evidence type="ECO:0000313" key="3">
    <source>
        <dbReference type="Proteomes" id="UP000823388"/>
    </source>
</evidence>
<sequence>MRYCPARTVNGEPTHRPPWAVGRGGRRTRPAAGHEDGGGGGELVLRARGRQQHCSCRNRWPIEPPSSRIGRRQLSRRPDLATARAAPHWRPCPPPSSTYAARRRADCRSLTRSSRWAGRSLLRRLSPPGCRRDRRRRAPSSALVPASSSPSTSPAATRRGQIRTARTREAANKKEIKGNSSTCC</sequence>
<dbReference type="AlphaFoldDB" id="A0A8T0PSF6"/>
<comment type="caution">
    <text evidence="2">The sequence shown here is derived from an EMBL/GenBank/DDBJ whole genome shotgun (WGS) entry which is preliminary data.</text>
</comment>